<evidence type="ECO:0000256" key="1">
    <source>
        <dbReference type="SAM" id="SignalP"/>
    </source>
</evidence>
<dbReference type="RefSeq" id="XP_042581038.1">
    <property type="nucleotide sequence ID" value="XM_042725104.1"/>
</dbReference>
<proteinExistence type="predicted"/>
<reference evidence="2" key="1">
    <citation type="submission" date="2025-08" db="UniProtKB">
        <authorList>
            <consortium name="RefSeq"/>
        </authorList>
    </citation>
    <scope>IDENTIFICATION</scope>
    <source>
        <tissue evidence="2">Muscle</tissue>
    </source>
</reference>
<protein>
    <submittedName>
        <fullName evidence="2">Uncharacterized protein C3orf85-like</fullName>
    </submittedName>
</protein>
<sequence length="109" mass="12960">MRYIHVVILMTLISGVFAAPFVKGEQAKKFLRLKRQSGYWDPNHAQNQWGYTLQEQVNEYWTDLRTNAQYYMDMGHLVFDRSLADETNRLYMDMLRDVRAQLEAHTGQQ</sequence>
<name>A0A9Q9WCT6_CYPCA</name>
<accession>A0A9Q9WCT6</accession>
<dbReference type="AlphaFoldDB" id="A0A9Q9WCT6"/>
<dbReference type="GeneID" id="109052987"/>
<organism evidence="2">
    <name type="scientific">Cyprinus carpio</name>
    <name type="common">Common carp</name>
    <dbReference type="NCBI Taxonomy" id="7962"/>
    <lineage>
        <taxon>Eukaryota</taxon>
        <taxon>Metazoa</taxon>
        <taxon>Chordata</taxon>
        <taxon>Craniata</taxon>
        <taxon>Vertebrata</taxon>
        <taxon>Euteleostomi</taxon>
        <taxon>Actinopterygii</taxon>
        <taxon>Neopterygii</taxon>
        <taxon>Teleostei</taxon>
        <taxon>Ostariophysi</taxon>
        <taxon>Cypriniformes</taxon>
        <taxon>Cyprinidae</taxon>
        <taxon>Cyprininae</taxon>
        <taxon>Cyprinus</taxon>
    </lineage>
</organism>
<feature type="signal peptide" evidence="1">
    <location>
        <begin position="1"/>
        <end position="18"/>
    </location>
</feature>
<gene>
    <name evidence="2" type="primary">LOC109052987</name>
</gene>
<dbReference type="KEGG" id="ccar:109052987"/>
<dbReference type="Proteomes" id="UP001155660">
    <property type="component" value="Chromosome B5"/>
</dbReference>
<dbReference type="OrthoDB" id="9931701at2759"/>
<keyword evidence="1" id="KW-0732">Signal</keyword>
<feature type="chain" id="PRO_5040187564" evidence="1">
    <location>
        <begin position="19"/>
        <end position="109"/>
    </location>
</feature>
<evidence type="ECO:0000313" key="2">
    <source>
        <dbReference type="RefSeq" id="XP_042581038.1"/>
    </source>
</evidence>